<evidence type="ECO:0000313" key="1">
    <source>
        <dbReference type="EMBL" id="WQG85900.1"/>
    </source>
</evidence>
<sequence length="120" mass="13365">MTLNIGGNPKEFIEERGGMHDAVVESFTWESIQRVLTLDIDDLNSCFEGLPEYEGLCPITLVFSKVSSLDLNLQISSNQVSIYDFSILSLKGIFQIEIKCSPGGIIKLSCEDIEIKYKGK</sequence>
<dbReference type="RefSeq" id="WP_018623914.1">
    <property type="nucleotide sequence ID" value="NZ_CP140158.1"/>
</dbReference>
<dbReference type="Proteomes" id="UP001324185">
    <property type="component" value="Chromosome"/>
</dbReference>
<dbReference type="EMBL" id="CP140158">
    <property type="protein sequence ID" value="WQG85900.1"/>
    <property type="molecule type" value="Genomic_DNA"/>
</dbReference>
<protein>
    <submittedName>
        <fullName evidence="1">Uncharacterized protein</fullName>
    </submittedName>
</protein>
<accession>A0ABZ0X5V7</accession>
<name>A0ABZ0X5V7_9GAMM</name>
<evidence type="ECO:0000313" key="2">
    <source>
        <dbReference type="Proteomes" id="UP001324185"/>
    </source>
</evidence>
<organism evidence="1 2">
    <name type="scientific">Kangiella aquimarina</name>
    <dbReference type="NCBI Taxonomy" id="261965"/>
    <lineage>
        <taxon>Bacteria</taxon>
        <taxon>Pseudomonadati</taxon>
        <taxon>Pseudomonadota</taxon>
        <taxon>Gammaproteobacteria</taxon>
        <taxon>Kangiellales</taxon>
        <taxon>Kangiellaceae</taxon>
        <taxon>Kangiella</taxon>
    </lineage>
</organism>
<reference evidence="1 2" key="1">
    <citation type="submission" date="2023-11" db="EMBL/GenBank/DDBJ databases">
        <title>MicrobeMod: A computational toolkit for identifying prokaryotic methylation and restriction-modification with nanopore sequencing.</title>
        <authorList>
            <person name="Crits-Christoph A."/>
            <person name="Kang S.C."/>
            <person name="Lee H."/>
            <person name="Ostrov N."/>
        </authorList>
    </citation>
    <scope>NUCLEOTIDE SEQUENCE [LARGE SCALE GENOMIC DNA]</scope>
    <source>
        <strain evidence="1 2">DSMZ 16071</strain>
    </source>
</reference>
<gene>
    <name evidence="1" type="ORF">SR900_03210</name>
</gene>
<keyword evidence="2" id="KW-1185">Reference proteome</keyword>
<proteinExistence type="predicted"/>